<keyword evidence="7" id="KW-1185">Reference proteome</keyword>
<keyword evidence="2" id="KW-0288">FMN</keyword>
<protein>
    <submittedName>
        <fullName evidence="6">LLM class flavin-dependent oxidoreductase</fullName>
    </submittedName>
</protein>
<dbReference type="PANTHER" id="PTHR42847">
    <property type="entry name" value="ALKANESULFONATE MONOOXYGENASE"/>
    <property type="match status" value="1"/>
</dbReference>
<evidence type="ECO:0000256" key="3">
    <source>
        <dbReference type="ARBA" id="ARBA00023002"/>
    </source>
</evidence>
<reference evidence="6 7" key="1">
    <citation type="submission" date="2021-06" db="EMBL/GenBank/DDBJ databases">
        <title>Ecological speciation of a Streptomyces species isolated from different habitats and geographic origins.</title>
        <authorList>
            <person name="Wang J."/>
        </authorList>
    </citation>
    <scope>NUCLEOTIDE SEQUENCE [LARGE SCALE GENOMIC DNA]</scope>
    <source>
        <strain evidence="6 7">FXJ8.012</strain>
    </source>
</reference>
<sequence length="298" mass="32370">MRTGVLILPEKRWARSARTWRTFDELGYDSLWTYDHLSWRSLEDGPWFSSFPVLAAAAVVTSRATLGTLVTSPNFRHPVGVAKDAIALDDISGGRFVLGIGAGSADAGDSNVLAQETFSRRERTERFEEFVQLTDELLRNPVTTFTGAHFSAYEARTIPGCVQRPRLPVAIAATGPRGLALAAQYSQAWVTTGPTDWARGFTPKECLDAVAAQVVALRAACDRVGGDFNALDRIFVVTDPAGDFLSTPDVFLKMAERYAKAGITHLVLHAPREEGVYAADPEALHHIAADALPAVRAM</sequence>
<keyword evidence="4" id="KW-0503">Monooxygenase</keyword>
<evidence type="ECO:0000256" key="2">
    <source>
        <dbReference type="ARBA" id="ARBA00022643"/>
    </source>
</evidence>
<accession>A0ABS7WGS7</accession>
<keyword evidence="1" id="KW-0285">Flavoprotein</keyword>
<evidence type="ECO:0000313" key="7">
    <source>
        <dbReference type="Proteomes" id="UP000758701"/>
    </source>
</evidence>
<dbReference type="SUPFAM" id="SSF51679">
    <property type="entry name" value="Bacterial luciferase-like"/>
    <property type="match status" value="1"/>
</dbReference>
<dbReference type="InterPro" id="IPR050172">
    <property type="entry name" value="SsuD_RutA_monooxygenase"/>
</dbReference>
<dbReference type="Pfam" id="PF00296">
    <property type="entry name" value="Bac_luciferase"/>
    <property type="match status" value="1"/>
</dbReference>
<evidence type="ECO:0000259" key="5">
    <source>
        <dbReference type="Pfam" id="PF00296"/>
    </source>
</evidence>
<proteinExistence type="predicted"/>
<name>A0ABS7WGS7_STROV</name>
<dbReference type="EMBL" id="JAHSTP010000026">
    <property type="protein sequence ID" value="MBZ6156330.1"/>
    <property type="molecule type" value="Genomic_DNA"/>
</dbReference>
<dbReference type="InterPro" id="IPR011251">
    <property type="entry name" value="Luciferase-like_dom"/>
</dbReference>
<gene>
    <name evidence="6" type="ORF">KVH32_35045</name>
</gene>
<evidence type="ECO:0000256" key="1">
    <source>
        <dbReference type="ARBA" id="ARBA00022630"/>
    </source>
</evidence>
<dbReference type="InterPro" id="IPR036661">
    <property type="entry name" value="Luciferase-like_sf"/>
</dbReference>
<dbReference type="RefSeq" id="WP_224287859.1">
    <property type="nucleotide sequence ID" value="NZ_JAHSST010000030.1"/>
</dbReference>
<comment type="caution">
    <text evidence="6">The sequence shown here is derived from an EMBL/GenBank/DDBJ whole genome shotgun (WGS) entry which is preliminary data.</text>
</comment>
<dbReference type="PANTHER" id="PTHR42847:SF4">
    <property type="entry name" value="ALKANESULFONATE MONOOXYGENASE-RELATED"/>
    <property type="match status" value="1"/>
</dbReference>
<keyword evidence="3" id="KW-0560">Oxidoreductase</keyword>
<organism evidence="6 7">
    <name type="scientific">Streptomyces olivaceus</name>
    <dbReference type="NCBI Taxonomy" id="47716"/>
    <lineage>
        <taxon>Bacteria</taxon>
        <taxon>Bacillati</taxon>
        <taxon>Actinomycetota</taxon>
        <taxon>Actinomycetes</taxon>
        <taxon>Kitasatosporales</taxon>
        <taxon>Streptomycetaceae</taxon>
        <taxon>Streptomyces</taxon>
    </lineage>
</organism>
<feature type="domain" description="Luciferase-like" evidence="5">
    <location>
        <begin position="9"/>
        <end position="198"/>
    </location>
</feature>
<dbReference type="Gene3D" id="3.20.20.30">
    <property type="entry name" value="Luciferase-like domain"/>
    <property type="match status" value="1"/>
</dbReference>
<evidence type="ECO:0000313" key="6">
    <source>
        <dbReference type="EMBL" id="MBZ6156330.1"/>
    </source>
</evidence>
<dbReference type="Proteomes" id="UP000758701">
    <property type="component" value="Unassembled WGS sequence"/>
</dbReference>
<evidence type="ECO:0000256" key="4">
    <source>
        <dbReference type="ARBA" id="ARBA00023033"/>
    </source>
</evidence>